<reference evidence="8 9" key="1">
    <citation type="submission" date="2019-08" db="EMBL/GenBank/DDBJ databases">
        <title>A chromosome-level genome assembly, high-density linkage maps, and genome scans reveal the genomic architecture of hybrid incompatibilities underlying speciation via character displacement in darters (Percidae: Etheostominae).</title>
        <authorList>
            <person name="Moran R.L."/>
            <person name="Catchen J.M."/>
            <person name="Fuller R.C."/>
        </authorList>
    </citation>
    <scope>NUCLEOTIDE SEQUENCE [LARGE SCALE GENOMIC DNA]</scope>
    <source>
        <strain evidence="8">EspeVRDwgs_2016</strain>
        <tissue evidence="8">Muscle</tissue>
    </source>
</reference>
<evidence type="ECO:0000256" key="4">
    <source>
        <dbReference type="ARBA" id="ARBA00023242"/>
    </source>
</evidence>
<dbReference type="AlphaFoldDB" id="A0A5J5DQY1"/>
<dbReference type="InterPro" id="IPR044898">
    <property type="entry name" value="CDI_dom_sf"/>
</dbReference>
<dbReference type="Pfam" id="PF02234">
    <property type="entry name" value="CDI"/>
    <property type="match status" value="1"/>
</dbReference>
<protein>
    <recommendedName>
        <fullName evidence="7">Cyclin-dependent kinase inhibitor domain-containing protein</fullName>
    </recommendedName>
</protein>
<evidence type="ECO:0000256" key="2">
    <source>
        <dbReference type="ARBA" id="ARBA00006726"/>
    </source>
</evidence>
<keyword evidence="9" id="KW-1185">Reference proteome</keyword>
<name>A0A5J5DQY1_9PERO</name>
<organism evidence="8 9">
    <name type="scientific">Etheostoma spectabile</name>
    <name type="common">orangethroat darter</name>
    <dbReference type="NCBI Taxonomy" id="54343"/>
    <lineage>
        <taxon>Eukaryota</taxon>
        <taxon>Metazoa</taxon>
        <taxon>Chordata</taxon>
        <taxon>Craniata</taxon>
        <taxon>Vertebrata</taxon>
        <taxon>Euteleostomi</taxon>
        <taxon>Actinopterygii</taxon>
        <taxon>Neopterygii</taxon>
        <taxon>Teleostei</taxon>
        <taxon>Neoteleostei</taxon>
        <taxon>Acanthomorphata</taxon>
        <taxon>Eupercaria</taxon>
        <taxon>Perciformes</taxon>
        <taxon>Percoidei</taxon>
        <taxon>Percidae</taxon>
        <taxon>Etheostomatinae</taxon>
        <taxon>Etheostoma</taxon>
    </lineage>
</organism>
<keyword evidence="3" id="KW-0649">Protein kinase inhibitor</keyword>
<comment type="subcellular location">
    <subcellularLocation>
        <location evidence="1">Nucleus</location>
    </subcellularLocation>
</comment>
<evidence type="ECO:0000313" key="9">
    <source>
        <dbReference type="Proteomes" id="UP000327493"/>
    </source>
</evidence>
<dbReference type="Proteomes" id="UP000327493">
    <property type="component" value="Chromosome 1"/>
</dbReference>
<dbReference type="GO" id="GO:0004861">
    <property type="term" value="F:cyclin-dependent protein serine/threonine kinase inhibitor activity"/>
    <property type="evidence" value="ECO:0007669"/>
    <property type="project" value="InterPro"/>
</dbReference>
<evidence type="ECO:0000259" key="7">
    <source>
        <dbReference type="Pfam" id="PF02234"/>
    </source>
</evidence>
<dbReference type="PANTHER" id="PTHR10265:SF44">
    <property type="entry name" value="CYCLIN-DEPENDENT KINASE INHIBITOR 1C"/>
    <property type="match status" value="1"/>
</dbReference>
<feature type="compositionally biased region" description="Polar residues" evidence="6">
    <location>
        <begin position="533"/>
        <end position="552"/>
    </location>
</feature>
<feature type="compositionally biased region" description="Acidic residues" evidence="6">
    <location>
        <begin position="522"/>
        <end position="531"/>
    </location>
</feature>
<feature type="region of interest" description="Disordered" evidence="6">
    <location>
        <begin position="512"/>
        <end position="552"/>
    </location>
</feature>
<dbReference type="EMBL" id="VOFY01000001">
    <property type="protein sequence ID" value="KAA8595775.1"/>
    <property type="molecule type" value="Genomic_DNA"/>
</dbReference>
<dbReference type="GO" id="GO:0045930">
    <property type="term" value="P:negative regulation of mitotic cell cycle"/>
    <property type="evidence" value="ECO:0007669"/>
    <property type="project" value="TreeGrafter"/>
</dbReference>
<keyword evidence="5" id="KW-0131">Cell cycle</keyword>
<dbReference type="GO" id="GO:0005634">
    <property type="term" value="C:nucleus"/>
    <property type="evidence" value="ECO:0007669"/>
    <property type="project" value="UniProtKB-SubCell"/>
</dbReference>
<comment type="caution">
    <text evidence="8">The sequence shown here is derived from an EMBL/GenBank/DDBJ whole genome shotgun (WGS) entry which is preliminary data.</text>
</comment>
<dbReference type="PANTHER" id="PTHR10265">
    <property type="entry name" value="CYCLIN-DEPENDENT KINASE INHIBITOR 1"/>
    <property type="match status" value="1"/>
</dbReference>
<evidence type="ECO:0000256" key="6">
    <source>
        <dbReference type="SAM" id="MobiDB-lite"/>
    </source>
</evidence>
<dbReference type="InterPro" id="IPR003175">
    <property type="entry name" value="CDI_dom"/>
</dbReference>
<evidence type="ECO:0000313" key="8">
    <source>
        <dbReference type="EMBL" id="KAA8595775.1"/>
    </source>
</evidence>
<dbReference type="Gene3D" id="4.10.365.10">
    <property type="entry name" value="p27"/>
    <property type="match status" value="1"/>
</dbReference>
<sequence length="552" mass="62531">MEKVFQHFGDFEEGEAWFPVPLLRRMVPRWTRCPGSSKQKLLLLVLFEEQVMKEALLRHRPVKLLETTVGKELAQVHTVVHKEAHKVRFVVDQCIHHHFLKRFEDDRGQLRALLFRVVDSKKMPVIKYLLDLIGRLTLDPVTNVCAVVGIWKGVQQQFMNTVHIPAASIHQRDEDVSHASRACQDQPWCRIANAFIKGFTSITSALKRDVFEQLHPHFTGCSWSVGILLHQHKVGVVAVQRIHGPMGQVLNLGVVASEECLSVVDHVPGCDANGHYTDFRGGAGQRVIPHSLAQVLGDAKAKASVPEPGLHLSQLISSNQCHHQVRRSKAPLLCQHLVDQHWVCVAAHPHKLVCLLLLLLNSTCEGAPTWAIALVVQRELQPISSLCPLCANVRPSSFKWSCGKCADQSRPEGDSNSSFPLKYRKTFPISTRTTLRMDPIRRRESVCRSLFGPVDHEQLRRDLTRKLQEISEQDRRRWNFNFQTETPLCGRYQWEEIPADCAAAIYQDDACEEDDRLSKEEVVEEEEEEEAQPGSTRRTAPESPTRTSGPLK</sequence>
<comment type="similarity">
    <text evidence="2">Belongs to the CDI family.</text>
</comment>
<gene>
    <name evidence="8" type="ORF">FQN60_011066</name>
</gene>
<evidence type="ECO:0000256" key="3">
    <source>
        <dbReference type="ARBA" id="ARBA00023013"/>
    </source>
</evidence>
<evidence type="ECO:0000256" key="5">
    <source>
        <dbReference type="ARBA" id="ARBA00023306"/>
    </source>
</evidence>
<feature type="domain" description="Cyclin-dependent kinase inhibitor" evidence="7">
    <location>
        <begin position="449"/>
        <end position="496"/>
    </location>
</feature>
<proteinExistence type="inferred from homology"/>
<keyword evidence="4" id="KW-0539">Nucleus</keyword>
<accession>A0A5J5DQY1</accession>
<evidence type="ECO:0000256" key="1">
    <source>
        <dbReference type="ARBA" id="ARBA00004123"/>
    </source>
</evidence>